<proteinExistence type="predicted"/>
<evidence type="ECO:0000313" key="1">
    <source>
        <dbReference type="EMBL" id="KAL2649800.1"/>
    </source>
</evidence>
<evidence type="ECO:0000313" key="2">
    <source>
        <dbReference type="Proteomes" id="UP001605036"/>
    </source>
</evidence>
<gene>
    <name evidence="1" type="ORF">R1flu_017928</name>
</gene>
<dbReference type="AlphaFoldDB" id="A0ABD1ZEC6"/>
<comment type="caution">
    <text evidence="1">The sequence shown here is derived from an EMBL/GenBank/DDBJ whole genome shotgun (WGS) entry which is preliminary data.</text>
</comment>
<dbReference type="EMBL" id="JBHFFA010000001">
    <property type="protein sequence ID" value="KAL2649800.1"/>
    <property type="molecule type" value="Genomic_DNA"/>
</dbReference>
<name>A0ABD1ZEC6_9MARC</name>
<keyword evidence="2" id="KW-1185">Reference proteome</keyword>
<accession>A0ABD1ZEC6</accession>
<dbReference type="Proteomes" id="UP001605036">
    <property type="component" value="Unassembled WGS sequence"/>
</dbReference>
<reference evidence="1 2" key="1">
    <citation type="submission" date="2024-09" db="EMBL/GenBank/DDBJ databases">
        <title>Chromosome-scale assembly of Riccia fluitans.</title>
        <authorList>
            <person name="Paukszto L."/>
            <person name="Sawicki J."/>
            <person name="Karawczyk K."/>
            <person name="Piernik-Szablinska J."/>
            <person name="Szczecinska M."/>
            <person name="Mazdziarz M."/>
        </authorList>
    </citation>
    <scope>NUCLEOTIDE SEQUENCE [LARGE SCALE GENOMIC DNA]</scope>
    <source>
        <strain evidence="1">Rf_01</strain>
        <tissue evidence="1">Aerial parts of the thallus</tissue>
    </source>
</reference>
<sequence length="85" mass="9763">MGLQLPESRIDPVKFLKLVVNTAPRRSYLATEGTHTIIKKRSPINGDPRKDEVSVKHGNYERGRPFLRFELQDLPMPFRPQSFSG</sequence>
<protein>
    <submittedName>
        <fullName evidence="1">Uncharacterized protein</fullName>
    </submittedName>
</protein>
<organism evidence="1 2">
    <name type="scientific">Riccia fluitans</name>
    <dbReference type="NCBI Taxonomy" id="41844"/>
    <lineage>
        <taxon>Eukaryota</taxon>
        <taxon>Viridiplantae</taxon>
        <taxon>Streptophyta</taxon>
        <taxon>Embryophyta</taxon>
        <taxon>Marchantiophyta</taxon>
        <taxon>Marchantiopsida</taxon>
        <taxon>Marchantiidae</taxon>
        <taxon>Marchantiales</taxon>
        <taxon>Ricciaceae</taxon>
        <taxon>Riccia</taxon>
    </lineage>
</organism>